<proteinExistence type="predicted"/>
<sequence length="89" mass="10063">MANKGLEVDPLDYLEKIVDYCVGNVPADEIGANEFSTLPEALSKLDTTPGDRNAVQIAIQYMEKLKSKVVFLETQLLRLRRLQERGIIR</sequence>
<accession>A0A0F9X242</accession>
<dbReference type="EMBL" id="LAZR01000158">
    <property type="protein sequence ID" value="KKN85508.1"/>
    <property type="molecule type" value="Genomic_DNA"/>
</dbReference>
<comment type="caution">
    <text evidence="1">The sequence shown here is derived from an EMBL/GenBank/DDBJ whole genome shotgun (WGS) entry which is preliminary data.</text>
</comment>
<dbReference type="AlphaFoldDB" id="A0A0F9X242"/>
<evidence type="ECO:0000313" key="1">
    <source>
        <dbReference type="EMBL" id="KKN85508.1"/>
    </source>
</evidence>
<organism evidence="1">
    <name type="scientific">marine sediment metagenome</name>
    <dbReference type="NCBI Taxonomy" id="412755"/>
    <lineage>
        <taxon>unclassified sequences</taxon>
        <taxon>metagenomes</taxon>
        <taxon>ecological metagenomes</taxon>
    </lineage>
</organism>
<gene>
    <name evidence="1" type="ORF">LCGC14_0278310</name>
</gene>
<reference evidence="1" key="1">
    <citation type="journal article" date="2015" name="Nature">
        <title>Complex archaea that bridge the gap between prokaryotes and eukaryotes.</title>
        <authorList>
            <person name="Spang A."/>
            <person name="Saw J.H."/>
            <person name="Jorgensen S.L."/>
            <person name="Zaremba-Niedzwiedzka K."/>
            <person name="Martijn J."/>
            <person name="Lind A.E."/>
            <person name="van Eijk R."/>
            <person name="Schleper C."/>
            <person name="Guy L."/>
            <person name="Ettema T.J."/>
        </authorList>
    </citation>
    <scope>NUCLEOTIDE SEQUENCE</scope>
</reference>
<protein>
    <submittedName>
        <fullName evidence="1">Uncharacterized protein</fullName>
    </submittedName>
</protein>
<name>A0A0F9X242_9ZZZZ</name>